<dbReference type="PROSITE" id="PS51764">
    <property type="entry name" value="GH26"/>
    <property type="match status" value="1"/>
</dbReference>
<dbReference type="PROSITE" id="PS51257">
    <property type="entry name" value="PROKAR_LIPOPROTEIN"/>
    <property type="match status" value="1"/>
</dbReference>
<feature type="active site" description="Nucleophile" evidence="3">
    <location>
        <position position="309"/>
    </location>
</feature>
<reference evidence="6" key="2">
    <citation type="journal article" date="2023" name="Int. J. Syst. Evol. Microbiol.">
        <title>Streptomyces marispadix sp. nov., isolated from marine beach sediment of the Northern Coast of Portugal.</title>
        <authorList>
            <person name="dos Santos J.D.N."/>
            <person name="Vitorino I.R."/>
            <person name="Kallscheuer N."/>
            <person name="Srivastava A."/>
            <person name="Krautwurst S."/>
            <person name="Marz M."/>
            <person name="Jogler C."/>
            <person name="Lobo Da Cunha A."/>
            <person name="Catita J."/>
            <person name="Goncalves H."/>
            <person name="Gonzalez I."/>
            <person name="Reyes F."/>
            <person name="Lage O.M."/>
        </authorList>
    </citation>
    <scope>NUCLEOTIDE SEQUENCE</scope>
    <source>
        <strain evidence="6">M600PL45_2</strain>
    </source>
</reference>
<reference evidence="6" key="1">
    <citation type="submission" date="2022-03" db="EMBL/GenBank/DDBJ databases">
        <authorList>
            <person name="Santos J.D.N."/>
            <person name="Kallscheuer N."/>
            <person name="Jogler C."/>
            <person name="Lage O.M."/>
        </authorList>
    </citation>
    <scope>NUCLEOTIDE SEQUENCE</scope>
    <source>
        <strain evidence="6">M600PL45_2</strain>
    </source>
</reference>
<protein>
    <recommendedName>
        <fullName evidence="5">GH26 domain-containing protein</fullName>
    </recommendedName>
</protein>
<evidence type="ECO:0000313" key="7">
    <source>
        <dbReference type="Proteomes" id="UP001166784"/>
    </source>
</evidence>
<dbReference type="Pfam" id="PF02156">
    <property type="entry name" value="Glyco_hydro_26"/>
    <property type="match status" value="1"/>
</dbReference>
<dbReference type="Proteomes" id="UP001166784">
    <property type="component" value="Unassembled WGS sequence"/>
</dbReference>
<feature type="active site" description="Proton donor" evidence="3">
    <location>
        <position position="204"/>
    </location>
</feature>
<sequence>MGSPERRVYKGVCGVVVAAGLLASCSVLPVNLPEFEPESFVRSVASTVGGPGETTPSPSPTPASGGASTDGSALRSAAAPLAPLGAFLRSGADGVQRMTQLQNWLGGTELKVAHTYLPGDRWSNIEGRPEFLKPWTQWRQARKDRLFVLNVPMLERNEESLPDDEVRGLLREGASGRFDAHFRTLAQRLVQQKAPDTVIVLGWEMNGLTYSHRCGPDPAAWMKYWRRIVTAMRSVDGQKFRFDFAPSRGQDAYPWTKCYPGDDVVDVIGMDTYDQPEGRSFAQQVNEPLGLQAQVDFAREHGKAVSYPEWGLFRNGDNPEYVRRMLDWFDRHKPLYQTITDYCPHGVWQCSHNPASAETFRASLYARSGGGATPSPGAPSPGGTPSAPPTGSTAPAPPTPSPGVTAVPVPTEPGSRIPWYEHCFVSGKYCVRFDKVLPERWGFRD</sequence>
<accession>A0ABS9T084</accession>
<feature type="region of interest" description="Disordered" evidence="4">
    <location>
        <begin position="366"/>
        <end position="411"/>
    </location>
</feature>
<evidence type="ECO:0000256" key="1">
    <source>
        <dbReference type="ARBA" id="ARBA00022801"/>
    </source>
</evidence>
<dbReference type="Gene3D" id="3.20.20.80">
    <property type="entry name" value="Glycosidases"/>
    <property type="match status" value="1"/>
</dbReference>
<comment type="caution">
    <text evidence="6">The sequence shown here is derived from an EMBL/GenBank/DDBJ whole genome shotgun (WGS) entry which is preliminary data.</text>
</comment>
<name>A0ABS9T084_9ACTN</name>
<keyword evidence="1 3" id="KW-0378">Hydrolase</keyword>
<evidence type="ECO:0000259" key="5">
    <source>
        <dbReference type="PROSITE" id="PS51764"/>
    </source>
</evidence>
<evidence type="ECO:0000256" key="2">
    <source>
        <dbReference type="ARBA" id="ARBA00023295"/>
    </source>
</evidence>
<dbReference type="InterPro" id="IPR022790">
    <property type="entry name" value="GH26_dom"/>
</dbReference>
<feature type="domain" description="GH26" evidence="5">
    <location>
        <begin position="75"/>
        <end position="363"/>
    </location>
</feature>
<feature type="compositionally biased region" description="Low complexity" evidence="4">
    <location>
        <begin position="381"/>
        <end position="394"/>
    </location>
</feature>
<dbReference type="EMBL" id="JAKWJU010000002">
    <property type="protein sequence ID" value="MCH6161922.1"/>
    <property type="molecule type" value="Genomic_DNA"/>
</dbReference>
<feature type="compositionally biased region" description="Low complexity" evidence="4">
    <location>
        <begin position="62"/>
        <end position="74"/>
    </location>
</feature>
<dbReference type="InterPro" id="IPR017853">
    <property type="entry name" value="GH"/>
</dbReference>
<keyword evidence="2 3" id="KW-0326">Glycosidase</keyword>
<gene>
    <name evidence="6" type="ORF">MMA15_16475</name>
</gene>
<feature type="region of interest" description="Disordered" evidence="4">
    <location>
        <begin position="46"/>
        <end position="74"/>
    </location>
</feature>
<evidence type="ECO:0000313" key="6">
    <source>
        <dbReference type="EMBL" id="MCH6161922.1"/>
    </source>
</evidence>
<comment type="similarity">
    <text evidence="3">Belongs to the glycosyl hydrolase 26 family.</text>
</comment>
<organism evidence="6 7">
    <name type="scientific">Streptomyces marispadix</name>
    <dbReference type="NCBI Taxonomy" id="2922868"/>
    <lineage>
        <taxon>Bacteria</taxon>
        <taxon>Bacillati</taxon>
        <taxon>Actinomycetota</taxon>
        <taxon>Actinomycetes</taxon>
        <taxon>Kitasatosporales</taxon>
        <taxon>Streptomycetaceae</taxon>
        <taxon>Streptomyces</taxon>
    </lineage>
</organism>
<evidence type="ECO:0000256" key="3">
    <source>
        <dbReference type="PROSITE-ProRule" id="PRU01100"/>
    </source>
</evidence>
<dbReference type="SUPFAM" id="SSF51445">
    <property type="entry name" value="(Trans)glycosidases"/>
    <property type="match status" value="1"/>
</dbReference>
<proteinExistence type="inferred from homology"/>
<evidence type="ECO:0000256" key="4">
    <source>
        <dbReference type="SAM" id="MobiDB-lite"/>
    </source>
</evidence>
<keyword evidence="7" id="KW-1185">Reference proteome</keyword>